<evidence type="ECO:0000313" key="2">
    <source>
        <dbReference type="Proteomes" id="UP001374535"/>
    </source>
</evidence>
<name>A0AAQ3MMN6_VIGMU</name>
<evidence type="ECO:0000313" key="1">
    <source>
        <dbReference type="EMBL" id="WVY93711.1"/>
    </source>
</evidence>
<gene>
    <name evidence="1" type="ORF">V8G54_032799</name>
</gene>
<protein>
    <submittedName>
        <fullName evidence="1">Uncharacterized protein</fullName>
    </submittedName>
</protein>
<proteinExistence type="predicted"/>
<dbReference type="EMBL" id="CP144691">
    <property type="protein sequence ID" value="WVY93711.1"/>
    <property type="molecule type" value="Genomic_DNA"/>
</dbReference>
<reference evidence="1 2" key="1">
    <citation type="journal article" date="2023" name="Life. Sci Alliance">
        <title>Evolutionary insights into 3D genome organization and epigenetic landscape of Vigna mungo.</title>
        <authorList>
            <person name="Junaid A."/>
            <person name="Singh B."/>
            <person name="Bhatia S."/>
        </authorList>
    </citation>
    <scope>NUCLEOTIDE SEQUENCE [LARGE SCALE GENOMIC DNA]</scope>
    <source>
        <strain evidence="1">Urdbean</strain>
    </source>
</reference>
<dbReference type="AlphaFoldDB" id="A0AAQ3MMN6"/>
<sequence length="137" mass="15804">MMGSKFPMTQMGTSPRYTISTHRGFLTYKYSRRVFSEQKFPFKFVPQSLGDKWKLNDISTGSIQERLNVLMSRTQNFLNEVTFPRAKPGQSKKPGPVDDFGFQFMEDIFMIEQTIDRRTPSGVLSLAAVICIEQFSR</sequence>
<dbReference type="Proteomes" id="UP001374535">
    <property type="component" value="Chromosome 10"/>
</dbReference>
<accession>A0AAQ3MMN6</accession>
<keyword evidence="2" id="KW-1185">Reference proteome</keyword>
<organism evidence="1 2">
    <name type="scientific">Vigna mungo</name>
    <name type="common">Black gram</name>
    <name type="synonym">Phaseolus mungo</name>
    <dbReference type="NCBI Taxonomy" id="3915"/>
    <lineage>
        <taxon>Eukaryota</taxon>
        <taxon>Viridiplantae</taxon>
        <taxon>Streptophyta</taxon>
        <taxon>Embryophyta</taxon>
        <taxon>Tracheophyta</taxon>
        <taxon>Spermatophyta</taxon>
        <taxon>Magnoliopsida</taxon>
        <taxon>eudicotyledons</taxon>
        <taxon>Gunneridae</taxon>
        <taxon>Pentapetalae</taxon>
        <taxon>rosids</taxon>
        <taxon>fabids</taxon>
        <taxon>Fabales</taxon>
        <taxon>Fabaceae</taxon>
        <taxon>Papilionoideae</taxon>
        <taxon>50 kb inversion clade</taxon>
        <taxon>NPAAA clade</taxon>
        <taxon>indigoferoid/millettioid clade</taxon>
        <taxon>Phaseoleae</taxon>
        <taxon>Vigna</taxon>
    </lineage>
</organism>